<reference evidence="2 3" key="1">
    <citation type="submission" date="2017-11" db="EMBL/GenBank/DDBJ databases">
        <title>De-novo sequencing of pomegranate (Punica granatum L.) genome.</title>
        <authorList>
            <person name="Akparov Z."/>
            <person name="Amiraslanov A."/>
            <person name="Hajiyeva S."/>
            <person name="Abbasov M."/>
            <person name="Kaur K."/>
            <person name="Hamwieh A."/>
            <person name="Solovyev V."/>
            <person name="Salamov A."/>
            <person name="Braich B."/>
            <person name="Kosarev P."/>
            <person name="Mahmoud A."/>
            <person name="Hajiyev E."/>
            <person name="Babayeva S."/>
            <person name="Izzatullayeva V."/>
            <person name="Mammadov A."/>
            <person name="Mammadov A."/>
            <person name="Sharifova S."/>
            <person name="Ojaghi J."/>
            <person name="Eynullazada K."/>
            <person name="Bayramov B."/>
            <person name="Abdulazimova A."/>
            <person name="Shahmuradov I."/>
        </authorList>
    </citation>
    <scope>NUCLEOTIDE SEQUENCE [LARGE SCALE GENOMIC DNA]</scope>
    <source>
        <strain evidence="3">cv. AG2017</strain>
        <tissue evidence="2">Leaf</tissue>
    </source>
</reference>
<evidence type="ECO:0000313" key="3">
    <source>
        <dbReference type="Proteomes" id="UP000233551"/>
    </source>
</evidence>
<dbReference type="PANTHER" id="PTHR33070">
    <property type="entry name" value="OS06G0725500 PROTEIN"/>
    <property type="match status" value="1"/>
</dbReference>
<dbReference type="GO" id="GO:0048364">
    <property type="term" value="P:root development"/>
    <property type="evidence" value="ECO:0007669"/>
    <property type="project" value="InterPro"/>
</dbReference>
<keyword evidence="3" id="KW-1185">Reference proteome</keyword>
<proteinExistence type="predicted"/>
<sequence length="300" mass="33700">MASSSSSNTFQHSRSNSLPSRPHPIASQLEDNLQRIRISSEVTCLSSSSVTQKLNGLQDLHECVDELLSLPLVQQVFTQQSHKRWIDELLDGSMRVLDLCSTAKNSLLQMREALQGLHSSMRRRKGARQVHDTEIRKYLSTRKSVQKAMKKAILNLRSTKDDSASSLLGKDDEAAAIISLLREVEAATVAIFGSVFCLISGSRQPRSSSSWSLISKVMLKRRTICEEGKMDLNEFAKQDMALESVISHKLTKVHDAMQVEQLLDGLKNIDLDIQDLEEGLESLYRRLIKNRVSLLNILNQ</sequence>
<dbReference type="Proteomes" id="UP000233551">
    <property type="component" value="Unassembled WGS sequence"/>
</dbReference>
<dbReference type="STRING" id="22663.A0A2I0K5B2"/>
<protein>
    <submittedName>
        <fullName evidence="2">Uncharacterized protein</fullName>
    </submittedName>
</protein>
<organism evidence="2 3">
    <name type="scientific">Punica granatum</name>
    <name type="common">Pomegranate</name>
    <dbReference type="NCBI Taxonomy" id="22663"/>
    <lineage>
        <taxon>Eukaryota</taxon>
        <taxon>Viridiplantae</taxon>
        <taxon>Streptophyta</taxon>
        <taxon>Embryophyta</taxon>
        <taxon>Tracheophyta</taxon>
        <taxon>Spermatophyta</taxon>
        <taxon>Magnoliopsida</taxon>
        <taxon>eudicotyledons</taxon>
        <taxon>Gunneridae</taxon>
        <taxon>Pentapetalae</taxon>
        <taxon>rosids</taxon>
        <taxon>malvids</taxon>
        <taxon>Myrtales</taxon>
        <taxon>Lythraceae</taxon>
        <taxon>Punica</taxon>
    </lineage>
</organism>
<name>A0A2I0K5B2_PUNGR</name>
<dbReference type="AlphaFoldDB" id="A0A2I0K5B2"/>
<evidence type="ECO:0000313" key="2">
    <source>
        <dbReference type="EMBL" id="PKI63728.1"/>
    </source>
</evidence>
<dbReference type="EMBL" id="PGOL01000871">
    <property type="protein sequence ID" value="PKI63728.1"/>
    <property type="molecule type" value="Genomic_DNA"/>
</dbReference>
<comment type="caution">
    <text evidence="2">The sequence shown here is derived from an EMBL/GenBank/DDBJ whole genome shotgun (WGS) entry which is preliminary data.</text>
</comment>
<dbReference type="InterPro" id="IPR004320">
    <property type="entry name" value="BPS1_pln"/>
</dbReference>
<gene>
    <name evidence="2" type="ORF">CRG98_015849</name>
</gene>
<dbReference type="GO" id="GO:0048367">
    <property type="term" value="P:shoot system development"/>
    <property type="evidence" value="ECO:0007669"/>
    <property type="project" value="InterPro"/>
</dbReference>
<feature type="compositionally biased region" description="Polar residues" evidence="1">
    <location>
        <begin position="1"/>
        <end position="19"/>
    </location>
</feature>
<dbReference type="PANTHER" id="PTHR33070:SF129">
    <property type="entry name" value="DUF241 DOMAIN PROTEIN"/>
    <property type="match status" value="1"/>
</dbReference>
<accession>A0A2I0K5B2</accession>
<dbReference type="Pfam" id="PF03087">
    <property type="entry name" value="BPS1"/>
    <property type="match status" value="1"/>
</dbReference>
<evidence type="ECO:0000256" key="1">
    <source>
        <dbReference type="SAM" id="MobiDB-lite"/>
    </source>
</evidence>
<feature type="region of interest" description="Disordered" evidence="1">
    <location>
        <begin position="1"/>
        <end position="25"/>
    </location>
</feature>